<feature type="domain" description="Response regulatory" evidence="3">
    <location>
        <begin position="3"/>
        <end position="118"/>
    </location>
</feature>
<reference evidence="5" key="1">
    <citation type="submission" date="2020-09" db="EMBL/GenBank/DDBJ databases">
        <title>Desulfogranum mesoprofundum gen. nov., sp. nov., a novel mesophilic, sulfate-reducing chemolithoautotroph isolated from a deep-sea hydrothermal vent chimney in the Suiyo Seamount.</title>
        <authorList>
            <person name="Hashimoto Y."/>
            <person name="Nakagawa S."/>
        </authorList>
    </citation>
    <scope>NUCLEOTIDE SEQUENCE</scope>
    <source>
        <strain evidence="5">KT2</strain>
    </source>
</reference>
<dbReference type="FunFam" id="3.30.70.270:FF:000001">
    <property type="entry name" value="Diguanylate cyclase domain protein"/>
    <property type="match status" value="1"/>
</dbReference>
<evidence type="ECO:0000313" key="6">
    <source>
        <dbReference type="Proteomes" id="UP000826725"/>
    </source>
</evidence>
<dbReference type="KEGG" id="dbk:DGMP_34420"/>
<evidence type="ECO:0000256" key="1">
    <source>
        <dbReference type="ARBA" id="ARBA00012528"/>
    </source>
</evidence>
<evidence type="ECO:0000313" key="5">
    <source>
        <dbReference type="EMBL" id="BCL62749.1"/>
    </source>
</evidence>
<dbReference type="EMBL" id="AP024086">
    <property type="protein sequence ID" value="BCL62749.1"/>
    <property type="molecule type" value="Genomic_DNA"/>
</dbReference>
<protein>
    <recommendedName>
        <fullName evidence="1">diguanylate cyclase</fullName>
        <ecNumber evidence="1">2.7.7.65</ecNumber>
    </recommendedName>
</protein>
<evidence type="ECO:0000259" key="4">
    <source>
        <dbReference type="PROSITE" id="PS50887"/>
    </source>
</evidence>
<proteinExistence type="predicted"/>
<accession>A0A8D5JIJ1</accession>
<comment type="caution">
    <text evidence="2">Lacks conserved residue(s) required for the propagation of feature annotation.</text>
</comment>
<dbReference type="GO" id="GO:0043709">
    <property type="term" value="P:cell adhesion involved in single-species biofilm formation"/>
    <property type="evidence" value="ECO:0007669"/>
    <property type="project" value="TreeGrafter"/>
</dbReference>
<dbReference type="PANTHER" id="PTHR45138">
    <property type="entry name" value="REGULATORY COMPONENTS OF SENSORY TRANSDUCTION SYSTEM"/>
    <property type="match status" value="1"/>
</dbReference>
<dbReference type="NCBIfam" id="TIGR00254">
    <property type="entry name" value="GGDEF"/>
    <property type="match status" value="1"/>
</dbReference>
<dbReference type="PANTHER" id="PTHR45138:SF9">
    <property type="entry name" value="DIGUANYLATE CYCLASE DGCM-RELATED"/>
    <property type="match status" value="1"/>
</dbReference>
<dbReference type="CDD" id="cd01949">
    <property type="entry name" value="GGDEF"/>
    <property type="match status" value="1"/>
</dbReference>
<dbReference type="InterPro" id="IPR050469">
    <property type="entry name" value="Diguanylate_Cyclase"/>
</dbReference>
<keyword evidence="6" id="KW-1185">Reference proteome</keyword>
<keyword evidence="2" id="KW-0597">Phosphoprotein</keyword>
<dbReference type="EC" id="2.7.7.65" evidence="1"/>
<dbReference type="InterPro" id="IPR000160">
    <property type="entry name" value="GGDEF_dom"/>
</dbReference>
<dbReference type="SMART" id="SM00267">
    <property type="entry name" value="GGDEF"/>
    <property type="match status" value="1"/>
</dbReference>
<dbReference type="Proteomes" id="UP000826725">
    <property type="component" value="Chromosome"/>
</dbReference>
<dbReference type="GO" id="GO:1902201">
    <property type="term" value="P:negative regulation of bacterial-type flagellum-dependent cell motility"/>
    <property type="evidence" value="ECO:0007669"/>
    <property type="project" value="TreeGrafter"/>
</dbReference>
<feature type="domain" description="Response regulatory" evidence="3">
    <location>
        <begin position="126"/>
        <end position="243"/>
    </location>
</feature>
<dbReference type="GO" id="GO:0000160">
    <property type="term" value="P:phosphorelay signal transduction system"/>
    <property type="evidence" value="ECO:0007669"/>
    <property type="project" value="InterPro"/>
</dbReference>
<dbReference type="RefSeq" id="WP_228855076.1">
    <property type="nucleotide sequence ID" value="NZ_AP024086.1"/>
</dbReference>
<name>A0A8D5JIJ1_9BACT</name>
<dbReference type="GO" id="GO:0005886">
    <property type="term" value="C:plasma membrane"/>
    <property type="evidence" value="ECO:0007669"/>
    <property type="project" value="TreeGrafter"/>
</dbReference>
<gene>
    <name evidence="5" type="ORF">DGMP_34420</name>
</gene>
<dbReference type="SMART" id="SM00448">
    <property type="entry name" value="REC"/>
    <property type="match status" value="2"/>
</dbReference>
<dbReference type="AlphaFoldDB" id="A0A8D5JIJ1"/>
<dbReference type="InterPro" id="IPR001789">
    <property type="entry name" value="Sig_transdc_resp-reg_receiver"/>
</dbReference>
<organism evidence="5 6">
    <name type="scientific">Desulfomarina profundi</name>
    <dbReference type="NCBI Taxonomy" id="2772557"/>
    <lineage>
        <taxon>Bacteria</taxon>
        <taxon>Pseudomonadati</taxon>
        <taxon>Thermodesulfobacteriota</taxon>
        <taxon>Desulfobulbia</taxon>
        <taxon>Desulfobulbales</taxon>
        <taxon>Desulfobulbaceae</taxon>
        <taxon>Desulfomarina</taxon>
    </lineage>
</organism>
<dbReference type="Pfam" id="PF00072">
    <property type="entry name" value="Response_reg"/>
    <property type="match status" value="1"/>
</dbReference>
<dbReference type="Pfam" id="PF00990">
    <property type="entry name" value="GGDEF"/>
    <property type="match status" value="1"/>
</dbReference>
<dbReference type="PROSITE" id="PS50110">
    <property type="entry name" value="RESPONSE_REGULATORY"/>
    <property type="match status" value="2"/>
</dbReference>
<sequence>MDRILLVEDSPMYGRLAKSRIEEHFDLPVFWTKTMEETVTLLDRADDSFSMALLDFNLPDAPDGEVIDKVLDRGISSIVFTANMSDTVREFVWKKKVADYILKDDPSSLDYVIKAMARLRRNSSRFILIVHKSDSFRTAISELLYVHRFRIVTASSGRAALEILARYPEICLVISGAEFEDMDGCSLCRKIREIHSADSLAIIGTWKGEDATAGAKFLKNGANDFIRQDFLVEEFYSRINNCIENLTLIEKLKESAMKDFLTGLYNRRSFFDRGEKLYTRTVKEGEELCCAMIDIDYFKKVNDSFGHDVGDRVIQRVAQILLEGVGKNDIVARFGGEEFCLLLKGSDKDRGWCLLEELRKKIQKNAMATTEKGEPVFVSISGGLCVSHLGCLNDMIKRADDSLYRAKQNGRNTIVS</sequence>
<feature type="modified residue" description="4-aspartylphosphate" evidence="2">
    <location>
        <position position="55"/>
    </location>
</feature>
<evidence type="ECO:0000259" key="3">
    <source>
        <dbReference type="PROSITE" id="PS50110"/>
    </source>
</evidence>
<feature type="domain" description="GGDEF" evidence="4">
    <location>
        <begin position="286"/>
        <end position="416"/>
    </location>
</feature>
<dbReference type="PROSITE" id="PS50887">
    <property type="entry name" value="GGDEF"/>
    <property type="match status" value="1"/>
</dbReference>
<evidence type="ECO:0000256" key="2">
    <source>
        <dbReference type="PROSITE-ProRule" id="PRU00169"/>
    </source>
</evidence>
<dbReference type="GO" id="GO:0052621">
    <property type="term" value="F:diguanylate cyclase activity"/>
    <property type="evidence" value="ECO:0007669"/>
    <property type="project" value="UniProtKB-EC"/>
</dbReference>